<evidence type="ECO:0000313" key="1">
    <source>
        <dbReference type="EMBL" id="RDX80517.1"/>
    </source>
</evidence>
<sequence>MSANGKKNRYKTRLVDYEETFVLVAKLNYIRILISRAIILDYKVDQFDNKFILYLGFYGNKNDVVCKLNKTNVLYQDNIKDIWTTSIFIGMKIARRKTIKKGGYQCLSSKLIFLCLTRLDITMLIFKVHHRVLHKSIGKLGDIKNHHHVAYQVQHDMIKYVRIDKNFIKS</sequence>
<evidence type="ECO:0000313" key="2">
    <source>
        <dbReference type="Proteomes" id="UP000257109"/>
    </source>
</evidence>
<accession>A0A371FQB2</accession>
<protein>
    <submittedName>
        <fullName evidence="1">Uncharacterized protein</fullName>
    </submittedName>
</protein>
<dbReference type="EMBL" id="QJKJ01008195">
    <property type="protein sequence ID" value="RDX80517.1"/>
    <property type="molecule type" value="Genomic_DNA"/>
</dbReference>
<organism evidence="1 2">
    <name type="scientific">Mucuna pruriens</name>
    <name type="common">Velvet bean</name>
    <name type="synonym">Dolichos pruriens</name>
    <dbReference type="NCBI Taxonomy" id="157652"/>
    <lineage>
        <taxon>Eukaryota</taxon>
        <taxon>Viridiplantae</taxon>
        <taxon>Streptophyta</taxon>
        <taxon>Embryophyta</taxon>
        <taxon>Tracheophyta</taxon>
        <taxon>Spermatophyta</taxon>
        <taxon>Magnoliopsida</taxon>
        <taxon>eudicotyledons</taxon>
        <taxon>Gunneridae</taxon>
        <taxon>Pentapetalae</taxon>
        <taxon>rosids</taxon>
        <taxon>fabids</taxon>
        <taxon>Fabales</taxon>
        <taxon>Fabaceae</taxon>
        <taxon>Papilionoideae</taxon>
        <taxon>50 kb inversion clade</taxon>
        <taxon>NPAAA clade</taxon>
        <taxon>indigoferoid/millettioid clade</taxon>
        <taxon>Phaseoleae</taxon>
        <taxon>Mucuna</taxon>
    </lineage>
</organism>
<proteinExistence type="predicted"/>
<name>A0A371FQB2_MUCPR</name>
<keyword evidence="2" id="KW-1185">Reference proteome</keyword>
<dbReference type="AlphaFoldDB" id="A0A371FQB2"/>
<feature type="non-terminal residue" evidence="1">
    <location>
        <position position="1"/>
    </location>
</feature>
<comment type="caution">
    <text evidence="1">The sequence shown here is derived from an EMBL/GenBank/DDBJ whole genome shotgun (WGS) entry which is preliminary data.</text>
</comment>
<dbReference type="Proteomes" id="UP000257109">
    <property type="component" value="Unassembled WGS sequence"/>
</dbReference>
<gene>
    <name evidence="1" type="ORF">CR513_38930</name>
</gene>
<reference evidence="1" key="1">
    <citation type="submission" date="2018-05" db="EMBL/GenBank/DDBJ databases">
        <title>Draft genome of Mucuna pruriens seed.</title>
        <authorList>
            <person name="Nnadi N.E."/>
            <person name="Vos R."/>
            <person name="Hasami M.H."/>
            <person name="Devisetty U.K."/>
            <person name="Aguiy J.C."/>
        </authorList>
    </citation>
    <scope>NUCLEOTIDE SEQUENCE [LARGE SCALE GENOMIC DNA]</scope>
    <source>
        <strain evidence="1">JCA_2017</strain>
    </source>
</reference>